<dbReference type="EMBL" id="KI894032">
    <property type="protein sequence ID" value="OBR84106.1"/>
    <property type="molecule type" value="Genomic_DNA"/>
</dbReference>
<gene>
    <name evidence="3" type="ORF">I303_04963</name>
    <name evidence="4" type="ORF">I303_105594</name>
</gene>
<reference evidence="4" key="3">
    <citation type="submission" date="2024-02" db="EMBL/GenBank/DDBJ databases">
        <title>Comparative genomics of Cryptococcus and Kwoniella reveals pathogenesis evolution and contrasting modes of karyotype evolution via chromosome fusion or intercentromeric recombination.</title>
        <authorList>
            <person name="Coelho M.A."/>
            <person name="David-Palma M."/>
            <person name="Shea T."/>
            <person name="Bowers K."/>
            <person name="McGinley-Smith S."/>
            <person name="Mohammad A.W."/>
            <person name="Gnirke A."/>
            <person name="Yurkov A.M."/>
            <person name="Nowrousian M."/>
            <person name="Sun S."/>
            <person name="Cuomo C.A."/>
            <person name="Heitman J."/>
        </authorList>
    </citation>
    <scope>NUCLEOTIDE SEQUENCE</scope>
    <source>
        <strain evidence="4">CBS 10117</strain>
    </source>
</reference>
<evidence type="ECO:0000313" key="5">
    <source>
        <dbReference type="Proteomes" id="UP000078595"/>
    </source>
</evidence>
<sequence length="328" mass="38282">MPIISSRTAIITVCLPIVILKSVQWYIEDMAITLETTYLHCTHTVSKHLAKTWTDLVTLWTFLVGACKTIIGFLEGSLGLPTGTIANNDTSYDTETESKDSSNATSTNLETPIEENSHPIDLEHVNRKLYVHLSTLPPMIEQYVFVNETWKLVQLDPTEAEAEAEAANVTARIKEDEAKFERLQRKQSERRAELENPTFPQDPMLHFADYTCVFNPMCERESNKVIDALLEKNKEMIKKHEALLKQFRSESERWNYNTCKWMTAQKKQDTKKEQKILGKTKAKFEYLSFSALFDKEQKLRELDTIREEEEEHGYEDDRYRKRFPRRFN</sequence>
<reference evidence="4" key="2">
    <citation type="submission" date="2013-07" db="EMBL/GenBank/DDBJ databases">
        <authorList>
            <consortium name="The Broad Institute Genome Sequencing Platform"/>
            <person name="Cuomo C."/>
            <person name="Litvintseva A."/>
            <person name="Chen Y."/>
            <person name="Heitman J."/>
            <person name="Sun S."/>
            <person name="Springer D."/>
            <person name="Dromer F."/>
            <person name="Young S.K."/>
            <person name="Zeng Q."/>
            <person name="Gargeya S."/>
            <person name="Fitzgerald M."/>
            <person name="Abouelleil A."/>
            <person name="Alvarado L."/>
            <person name="Berlin A.M."/>
            <person name="Chapman S.B."/>
            <person name="Dewar J."/>
            <person name="Goldberg J."/>
            <person name="Griggs A."/>
            <person name="Gujja S."/>
            <person name="Hansen M."/>
            <person name="Howarth C."/>
            <person name="Imamovic A."/>
            <person name="Larimer J."/>
            <person name="McCowan C."/>
            <person name="Murphy C."/>
            <person name="Pearson M."/>
            <person name="Priest M."/>
            <person name="Roberts A."/>
            <person name="Saif S."/>
            <person name="Shea T."/>
            <person name="Sykes S."/>
            <person name="Wortman J."/>
            <person name="Nusbaum C."/>
            <person name="Birren B."/>
        </authorList>
    </citation>
    <scope>NUCLEOTIDE SEQUENCE</scope>
    <source>
        <strain evidence="4">CBS 10117</strain>
    </source>
</reference>
<feature type="coiled-coil region" evidence="1">
    <location>
        <begin position="159"/>
        <end position="186"/>
    </location>
</feature>
<feature type="compositionally biased region" description="Polar residues" evidence="2">
    <location>
        <begin position="101"/>
        <end position="110"/>
    </location>
</feature>
<proteinExistence type="predicted"/>
<dbReference type="RefSeq" id="XP_018261948.1">
    <property type="nucleotide sequence ID" value="XM_018408257.1"/>
</dbReference>
<dbReference type="AlphaFoldDB" id="A0A1A6A217"/>
<dbReference type="Proteomes" id="UP000078595">
    <property type="component" value="Chromosome 6"/>
</dbReference>
<accession>A0A1A6A217</accession>
<reference evidence="3" key="1">
    <citation type="submission" date="2013-07" db="EMBL/GenBank/DDBJ databases">
        <title>The Genome Sequence of Cryptococcus dejecticola CBS10117.</title>
        <authorList>
            <consortium name="The Broad Institute Genome Sequencing Platform"/>
            <person name="Cuomo C."/>
            <person name="Litvintseva A."/>
            <person name="Chen Y."/>
            <person name="Heitman J."/>
            <person name="Sun S."/>
            <person name="Springer D."/>
            <person name="Dromer F."/>
            <person name="Young S.K."/>
            <person name="Zeng Q."/>
            <person name="Gargeya S."/>
            <person name="Fitzgerald M."/>
            <person name="Abouelleil A."/>
            <person name="Alvarado L."/>
            <person name="Berlin A.M."/>
            <person name="Chapman S.B."/>
            <person name="Dewar J."/>
            <person name="Goldberg J."/>
            <person name="Griggs A."/>
            <person name="Gujja S."/>
            <person name="Hansen M."/>
            <person name="Howarth C."/>
            <person name="Imamovic A."/>
            <person name="Larimer J."/>
            <person name="McCowan C."/>
            <person name="Murphy C."/>
            <person name="Pearson M."/>
            <person name="Priest M."/>
            <person name="Roberts A."/>
            <person name="Saif S."/>
            <person name="Shea T."/>
            <person name="Sykes S."/>
            <person name="Wortman J."/>
            <person name="Nusbaum C."/>
            <person name="Birren B."/>
        </authorList>
    </citation>
    <scope>NUCLEOTIDE SEQUENCE [LARGE SCALE GENOMIC DNA]</scope>
    <source>
        <strain evidence="3">CBS 10117</strain>
    </source>
</reference>
<keyword evidence="1" id="KW-0175">Coiled coil</keyword>
<evidence type="ECO:0000313" key="3">
    <source>
        <dbReference type="EMBL" id="OBR84106.1"/>
    </source>
</evidence>
<dbReference type="OrthoDB" id="10660152at2759"/>
<protein>
    <submittedName>
        <fullName evidence="3">Uncharacterized protein</fullName>
    </submittedName>
</protein>
<name>A0A1A6A217_9TREE</name>
<keyword evidence="5" id="KW-1185">Reference proteome</keyword>
<dbReference type="VEuPathDB" id="FungiDB:I303_04963"/>
<evidence type="ECO:0000256" key="1">
    <source>
        <dbReference type="SAM" id="Coils"/>
    </source>
</evidence>
<dbReference type="GeneID" id="28968662"/>
<evidence type="ECO:0000313" key="4">
    <source>
        <dbReference type="EMBL" id="WWC62996.1"/>
    </source>
</evidence>
<organism evidence="3">
    <name type="scientific">Kwoniella dejecticola CBS 10117</name>
    <dbReference type="NCBI Taxonomy" id="1296121"/>
    <lineage>
        <taxon>Eukaryota</taxon>
        <taxon>Fungi</taxon>
        <taxon>Dikarya</taxon>
        <taxon>Basidiomycota</taxon>
        <taxon>Agaricomycotina</taxon>
        <taxon>Tremellomycetes</taxon>
        <taxon>Tremellales</taxon>
        <taxon>Cryptococcaceae</taxon>
        <taxon>Kwoniella</taxon>
    </lineage>
</organism>
<evidence type="ECO:0000256" key="2">
    <source>
        <dbReference type="SAM" id="MobiDB-lite"/>
    </source>
</evidence>
<dbReference type="EMBL" id="CP144535">
    <property type="protein sequence ID" value="WWC62996.1"/>
    <property type="molecule type" value="Genomic_DNA"/>
</dbReference>
<dbReference type="KEGG" id="kdj:28968662"/>
<feature type="region of interest" description="Disordered" evidence="2">
    <location>
        <begin position="89"/>
        <end position="117"/>
    </location>
</feature>